<dbReference type="RefSeq" id="WP_342310506.1">
    <property type="nucleotide sequence ID" value="NZ_CP150850.1"/>
</dbReference>
<keyword evidence="1" id="KW-0812">Transmembrane</keyword>
<dbReference type="Proteomes" id="UP001484179">
    <property type="component" value="Chromosome 2"/>
</dbReference>
<evidence type="ECO:0000256" key="1">
    <source>
        <dbReference type="SAM" id="Phobius"/>
    </source>
</evidence>
<reference evidence="2 3" key="1">
    <citation type="submission" date="2024-04" db="EMBL/GenBank/DDBJ databases">
        <title>Biological Control Activity of Plant Growth Promoting Rhizobacteria Burkholderia pyrrocinia BX1 against Tobacco black shank Introduction Tobacco black shank (TBS) caused by the oomycete Phytophthora. nicotianae (P. nicotianae) has become a destructive soil.</title>
        <authorList>
            <person name="Liu X."/>
            <person name="Shu C."/>
        </authorList>
    </citation>
    <scope>NUCLEOTIDE SEQUENCE [LARGE SCALE GENOMIC DNA]</scope>
    <source>
        <strain evidence="2 3">BX1</strain>
    </source>
</reference>
<keyword evidence="3" id="KW-1185">Reference proteome</keyword>
<dbReference type="EMBL" id="CP150850">
    <property type="protein sequence ID" value="WZW56648.1"/>
    <property type="molecule type" value="Genomic_DNA"/>
</dbReference>
<accession>A0ABZ3BNX6</accession>
<name>A0ABZ3BNX6_BURPY</name>
<evidence type="ECO:0000313" key="3">
    <source>
        <dbReference type="Proteomes" id="UP001484179"/>
    </source>
</evidence>
<feature type="transmembrane region" description="Helical" evidence="1">
    <location>
        <begin position="48"/>
        <end position="70"/>
    </location>
</feature>
<keyword evidence="1" id="KW-0472">Membrane</keyword>
<organism evidence="2 3">
    <name type="scientific">Burkholderia pyrrocinia</name>
    <name type="common">Pseudomonas pyrrocinia</name>
    <dbReference type="NCBI Taxonomy" id="60550"/>
    <lineage>
        <taxon>Bacteria</taxon>
        <taxon>Pseudomonadati</taxon>
        <taxon>Pseudomonadota</taxon>
        <taxon>Betaproteobacteria</taxon>
        <taxon>Burkholderiales</taxon>
        <taxon>Burkholderiaceae</taxon>
        <taxon>Burkholderia</taxon>
        <taxon>Burkholderia cepacia complex</taxon>
    </lineage>
</organism>
<proteinExistence type="predicted"/>
<gene>
    <name evidence="2" type="ORF">WN985_29480</name>
</gene>
<sequence length="342" mass="37978">MIDTRRRLWPFGPRACLITATVLLVGLLLLFGMFRTTAGWPSTQSENAVLFGILILSLLPIALAFLDAVIERGAVVEYRGVKLDFSQGREPGSSGLTVPANIGARGKPLSDSSTTEILDTLRQAAAHEIAVIDLEEGQAWWETRLLVLLFGAVRHGRPDKIIFVGTDARKEQQFQGWSYARDLLPRLAKAHPQFEGSLRIARAAANQVALIEPASAPGVPTWKPPVGPFLQHHSWMENDPATGLPNEFFAEQALQSELGEKIERQGGARSISLLRLEELFRPILNKDRIDLSWTADRQLDVFLETEAPFLAITRDARYSALVSRLALLNQLLKPLLMRHREG</sequence>
<keyword evidence="1" id="KW-1133">Transmembrane helix</keyword>
<evidence type="ECO:0000313" key="2">
    <source>
        <dbReference type="EMBL" id="WZW56648.1"/>
    </source>
</evidence>
<protein>
    <submittedName>
        <fullName evidence="2">Uncharacterized protein</fullName>
    </submittedName>
</protein>